<dbReference type="GO" id="GO:0005789">
    <property type="term" value="C:endoplasmic reticulum membrane"/>
    <property type="evidence" value="ECO:0007669"/>
    <property type="project" value="TreeGrafter"/>
</dbReference>
<feature type="region of interest" description="Disordered" evidence="9">
    <location>
        <begin position="16"/>
        <end position="58"/>
    </location>
</feature>
<keyword evidence="4 10" id="KW-0812">Transmembrane</keyword>
<dbReference type="FunCoup" id="A0A2V0PNN5">
    <property type="interactions" value="349"/>
</dbReference>
<evidence type="ECO:0000259" key="11">
    <source>
        <dbReference type="Pfam" id="PF14360"/>
    </source>
</evidence>
<dbReference type="PANTHER" id="PTHR21290">
    <property type="entry name" value="SPHINGOMYELIN SYNTHETASE"/>
    <property type="match status" value="1"/>
</dbReference>
<name>A0A2V0PNN5_9CHLO</name>
<gene>
    <name evidence="12" type="ORF">Rsub_11982</name>
</gene>
<dbReference type="GO" id="GO:0047493">
    <property type="term" value="F:ceramide cholinephosphotransferase activity"/>
    <property type="evidence" value="ECO:0007669"/>
    <property type="project" value="TreeGrafter"/>
</dbReference>
<evidence type="ECO:0000256" key="6">
    <source>
        <dbReference type="ARBA" id="ARBA00022989"/>
    </source>
</evidence>
<dbReference type="OrthoDB" id="422827at2759"/>
<dbReference type="PANTHER" id="PTHR21290:SF25">
    <property type="entry name" value="SPHINGOMYELIN SYNTHASE-RELATED PROTEIN 1"/>
    <property type="match status" value="1"/>
</dbReference>
<keyword evidence="7" id="KW-0443">Lipid metabolism</keyword>
<dbReference type="GO" id="GO:0033188">
    <property type="term" value="F:sphingomyelin synthase activity"/>
    <property type="evidence" value="ECO:0007669"/>
    <property type="project" value="TreeGrafter"/>
</dbReference>
<comment type="similarity">
    <text evidence="2">Belongs to the sphingomyelin synthase family.</text>
</comment>
<dbReference type="InterPro" id="IPR025749">
    <property type="entry name" value="Sphingomyelin_synth-like_dom"/>
</dbReference>
<evidence type="ECO:0000256" key="5">
    <source>
        <dbReference type="ARBA" id="ARBA00022919"/>
    </source>
</evidence>
<evidence type="ECO:0000256" key="4">
    <source>
        <dbReference type="ARBA" id="ARBA00022692"/>
    </source>
</evidence>
<dbReference type="InterPro" id="IPR045221">
    <property type="entry name" value="Sphingomyelin_synth-like"/>
</dbReference>
<keyword evidence="5" id="KW-0746">Sphingolipid metabolism</keyword>
<dbReference type="GO" id="GO:0000139">
    <property type="term" value="C:Golgi membrane"/>
    <property type="evidence" value="ECO:0007669"/>
    <property type="project" value="TreeGrafter"/>
</dbReference>
<keyword evidence="6 10" id="KW-1133">Transmembrane helix</keyword>
<reference evidence="12 13" key="1">
    <citation type="journal article" date="2018" name="Sci. Rep.">
        <title>Raphidocelis subcapitata (=Pseudokirchneriella subcapitata) provides an insight into genome evolution and environmental adaptations in the Sphaeropleales.</title>
        <authorList>
            <person name="Suzuki S."/>
            <person name="Yamaguchi H."/>
            <person name="Nakajima N."/>
            <person name="Kawachi M."/>
        </authorList>
    </citation>
    <scope>NUCLEOTIDE SEQUENCE [LARGE SCALE GENOMIC DNA]</scope>
    <source>
        <strain evidence="12 13">NIES-35</strain>
    </source>
</reference>
<evidence type="ECO:0000256" key="3">
    <source>
        <dbReference type="ARBA" id="ARBA00022679"/>
    </source>
</evidence>
<evidence type="ECO:0000256" key="10">
    <source>
        <dbReference type="SAM" id="Phobius"/>
    </source>
</evidence>
<feature type="transmembrane region" description="Helical" evidence="10">
    <location>
        <begin position="378"/>
        <end position="398"/>
    </location>
</feature>
<keyword evidence="13" id="KW-1185">Reference proteome</keyword>
<feature type="transmembrane region" description="Helical" evidence="10">
    <location>
        <begin position="75"/>
        <end position="93"/>
    </location>
</feature>
<dbReference type="InParanoid" id="A0A2V0PNN5"/>
<dbReference type="Pfam" id="PF14360">
    <property type="entry name" value="PAP2_C"/>
    <property type="match status" value="1"/>
</dbReference>
<accession>A0A2V0PNN5</accession>
<evidence type="ECO:0000256" key="8">
    <source>
        <dbReference type="ARBA" id="ARBA00023136"/>
    </source>
</evidence>
<comment type="caution">
    <text evidence="12">The sequence shown here is derived from an EMBL/GenBank/DDBJ whole genome shotgun (WGS) entry which is preliminary data.</text>
</comment>
<feature type="compositionally biased region" description="Low complexity" evidence="9">
    <location>
        <begin position="28"/>
        <end position="37"/>
    </location>
</feature>
<evidence type="ECO:0000313" key="12">
    <source>
        <dbReference type="EMBL" id="GBF99037.1"/>
    </source>
</evidence>
<evidence type="ECO:0000313" key="13">
    <source>
        <dbReference type="Proteomes" id="UP000247498"/>
    </source>
</evidence>
<evidence type="ECO:0000256" key="2">
    <source>
        <dbReference type="ARBA" id="ARBA00005441"/>
    </source>
</evidence>
<proteinExistence type="inferred from homology"/>
<dbReference type="GO" id="GO:0005886">
    <property type="term" value="C:plasma membrane"/>
    <property type="evidence" value="ECO:0007669"/>
    <property type="project" value="TreeGrafter"/>
</dbReference>
<keyword evidence="8 10" id="KW-0472">Membrane</keyword>
<comment type="subcellular location">
    <subcellularLocation>
        <location evidence="1">Membrane</location>
        <topology evidence="1">Multi-pass membrane protein</topology>
    </subcellularLocation>
</comment>
<keyword evidence="3" id="KW-0808">Transferase</keyword>
<protein>
    <recommendedName>
        <fullName evidence="11">Sphingomyelin synthase-like domain-containing protein</fullName>
    </recommendedName>
</protein>
<dbReference type="STRING" id="307507.A0A2V0PNN5"/>
<feature type="domain" description="Sphingomyelin synthase-like" evidence="11">
    <location>
        <begin position="284"/>
        <end position="355"/>
    </location>
</feature>
<sequence length="400" mass="44260">MRALELVELMRRRATSALAGGAPPSPPGQQQQQPASPRADEEAAPLVTPRPKPPPAAAAAGDAWQADAAARCRPGLAWAIFFVFVGWPFLRHNHLVPRLIWRILTAAGLVKLAHQLLTFRRWGDEHRHVLRFLVCFVLMIVELLFENCMVWIVSATDRRKYEDVPGLQDNFEIAFRSLAGRGPLLRWALYGDWVHTKEFLGAALVVAFSVAFDQASGIPYSGFGVMSRFCASIAAGRLIRVACFISTVLPNPRPGCYARRFPPPPDGAWETLRIGFTTLRGMGGCNDLIFSGHGAFWTLAPLLLTTYYPRHRWAAALVWVALVQSSIRDFLEEMHYSVDMILAVVVTAAVWGWLRRVYPEERPLQKRPAGAAADPPNPFVLALVVFGLFVAGVATFVAKA</sequence>
<feature type="transmembrane region" description="Helical" evidence="10">
    <location>
        <begin position="338"/>
        <end position="358"/>
    </location>
</feature>
<evidence type="ECO:0000256" key="9">
    <source>
        <dbReference type="SAM" id="MobiDB-lite"/>
    </source>
</evidence>
<feature type="transmembrane region" description="Helical" evidence="10">
    <location>
        <begin position="288"/>
        <end position="307"/>
    </location>
</feature>
<evidence type="ECO:0000256" key="1">
    <source>
        <dbReference type="ARBA" id="ARBA00004141"/>
    </source>
</evidence>
<dbReference type="GO" id="GO:0046513">
    <property type="term" value="P:ceramide biosynthetic process"/>
    <property type="evidence" value="ECO:0007669"/>
    <property type="project" value="TreeGrafter"/>
</dbReference>
<evidence type="ECO:0000256" key="7">
    <source>
        <dbReference type="ARBA" id="ARBA00023098"/>
    </source>
</evidence>
<feature type="transmembrane region" description="Helical" evidence="10">
    <location>
        <begin position="129"/>
        <end position="153"/>
    </location>
</feature>
<organism evidence="12 13">
    <name type="scientific">Raphidocelis subcapitata</name>
    <dbReference type="NCBI Taxonomy" id="307507"/>
    <lineage>
        <taxon>Eukaryota</taxon>
        <taxon>Viridiplantae</taxon>
        <taxon>Chlorophyta</taxon>
        <taxon>core chlorophytes</taxon>
        <taxon>Chlorophyceae</taxon>
        <taxon>CS clade</taxon>
        <taxon>Sphaeropleales</taxon>
        <taxon>Selenastraceae</taxon>
        <taxon>Raphidocelis</taxon>
    </lineage>
</organism>
<dbReference type="EMBL" id="BDRX01000143">
    <property type="protein sequence ID" value="GBF99037.1"/>
    <property type="molecule type" value="Genomic_DNA"/>
</dbReference>
<dbReference type="Proteomes" id="UP000247498">
    <property type="component" value="Unassembled WGS sequence"/>
</dbReference>
<dbReference type="AlphaFoldDB" id="A0A2V0PNN5"/>